<evidence type="ECO:0000256" key="1">
    <source>
        <dbReference type="SAM" id="Phobius"/>
    </source>
</evidence>
<dbReference type="GO" id="GO:0006508">
    <property type="term" value="P:proteolysis"/>
    <property type="evidence" value="ECO:0007669"/>
    <property type="project" value="UniProtKB-KW"/>
</dbReference>
<keyword evidence="3" id="KW-0378">Hydrolase</keyword>
<dbReference type="GO" id="GO:0080120">
    <property type="term" value="P:CAAX-box protein maturation"/>
    <property type="evidence" value="ECO:0007669"/>
    <property type="project" value="UniProtKB-ARBA"/>
</dbReference>
<gene>
    <name evidence="3" type="ORF">DFSSTS7063_01137</name>
</gene>
<protein>
    <submittedName>
        <fullName evidence="3">CAAX amino terminal protease self- immunity</fullName>
    </submittedName>
</protein>
<feature type="transmembrane region" description="Helical" evidence="1">
    <location>
        <begin position="125"/>
        <end position="143"/>
    </location>
</feature>
<evidence type="ECO:0000259" key="2">
    <source>
        <dbReference type="Pfam" id="PF02517"/>
    </source>
</evidence>
<keyword evidence="1" id="KW-0472">Membrane</keyword>
<dbReference type="PANTHER" id="PTHR36435">
    <property type="entry name" value="SLR1288 PROTEIN"/>
    <property type="match status" value="1"/>
</dbReference>
<dbReference type="Proteomes" id="UP000358366">
    <property type="component" value="Unassembled WGS sequence"/>
</dbReference>
<accession>A0A564T8Q2</accession>
<dbReference type="InterPro" id="IPR052710">
    <property type="entry name" value="CAAX_protease"/>
</dbReference>
<dbReference type="RefSeq" id="WP_144124052.1">
    <property type="nucleotide sequence ID" value="NZ_CABHNI010000020.1"/>
</dbReference>
<name>A0A564T8Q2_9FIRM</name>
<evidence type="ECO:0000313" key="3">
    <source>
        <dbReference type="EMBL" id="VUX03031.1"/>
    </source>
</evidence>
<sequence>MVSKIIKKENLLENIIRVICYISIPLCLLMCLTLLPSYFLNGSISSDVNKMTSLGQVIMCFSIPMFISLVILPVLVKLFLQKEKLYNIGFHRPKLIGILFCIAFLMVVVWSYIRLENNPNMTIPANVIIIQFLVVAISEEIILRGVIMDELDKIFQNKYASCIVNAAIFAFIYHSSETFSSNLCVRFPLGLILGILRVKSGEIYSPIMLHWAYNMFIISY</sequence>
<dbReference type="GO" id="GO:0004175">
    <property type="term" value="F:endopeptidase activity"/>
    <property type="evidence" value="ECO:0007669"/>
    <property type="project" value="UniProtKB-ARBA"/>
</dbReference>
<dbReference type="InterPro" id="IPR003675">
    <property type="entry name" value="Rce1/LyrA-like_dom"/>
</dbReference>
<proteinExistence type="predicted"/>
<evidence type="ECO:0000313" key="4">
    <source>
        <dbReference type="Proteomes" id="UP000358366"/>
    </source>
</evidence>
<dbReference type="EMBL" id="CABHNI010000020">
    <property type="protein sequence ID" value="VUX03031.1"/>
    <property type="molecule type" value="Genomic_DNA"/>
</dbReference>
<keyword evidence="1" id="KW-0812">Transmembrane</keyword>
<dbReference type="Pfam" id="PF02517">
    <property type="entry name" value="Rce1-like"/>
    <property type="match status" value="1"/>
</dbReference>
<feature type="transmembrane region" description="Helical" evidence="1">
    <location>
        <begin position="95"/>
        <end position="113"/>
    </location>
</feature>
<keyword evidence="1" id="KW-1133">Transmembrane helix</keyword>
<feature type="transmembrane region" description="Helical" evidence="1">
    <location>
        <begin position="15"/>
        <end position="35"/>
    </location>
</feature>
<feature type="transmembrane region" description="Helical" evidence="1">
    <location>
        <begin position="55"/>
        <end position="75"/>
    </location>
</feature>
<organism evidence="3 4">
    <name type="scientific">Dorea formicigenerans</name>
    <dbReference type="NCBI Taxonomy" id="39486"/>
    <lineage>
        <taxon>Bacteria</taxon>
        <taxon>Bacillati</taxon>
        <taxon>Bacillota</taxon>
        <taxon>Clostridia</taxon>
        <taxon>Lachnospirales</taxon>
        <taxon>Lachnospiraceae</taxon>
        <taxon>Dorea</taxon>
    </lineage>
</organism>
<dbReference type="PANTHER" id="PTHR36435:SF1">
    <property type="entry name" value="CAAX AMINO TERMINAL PROTEASE FAMILY PROTEIN"/>
    <property type="match status" value="1"/>
</dbReference>
<dbReference type="AlphaFoldDB" id="A0A564T8Q2"/>
<reference evidence="3 4" key="1">
    <citation type="submission" date="2019-07" db="EMBL/GenBank/DDBJ databases">
        <authorList>
            <person name="Hibberd C M."/>
            <person name="Gehrig L. J."/>
            <person name="Chang H.-W."/>
            <person name="Venkatesh S."/>
        </authorList>
    </citation>
    <scope>NUCLEOTIDE SEQUENCE [LARGE SCALE GENOMIC DNA]</scope>
    <source>
        <strain evidence="3">Dorea_formicigenerans_SSTS_Bg7063</strain>
    </source>
</reference>
<keyword evidence="3" id="KW-0645">Protease</keyword>
<feature type="domain" description="CAAX prenyl protease 2/Lysostaphin resistance protein A-like" evidence="2">
    <location>
        <begin position="127"/>
        <end position="216"/>
    </location>
</feature>